<keyword evidence="2" id="KW-1185">Reference proteome</keyword>
<protein>
    <submittedName>
        <fullName evidence="1">Uncharacterized protein</fullName>
    </submittedName>
</protein>
<comment type="caution">
    <text evidence="1">The sequence shown here is derived from an EMBL/GenBank/DDBJ whole genome shotgun (WGS) entry which is preliminary data.</text>
</comment>
<evidence type="ECO:0000313" key="2">
    <source>
        <dbReference type="Proteomes" id="UP001215151"/>
    </source>
</evidence>
<dbReference type="AlphaFoldDB" id="A0AAD7U1T4"/>
<gene>
    <name evidence="1" type="ORF">ONZ51_g2660</name>
</gene>
<dbReference type="Proteomes" id="UP001215151">
    <property type="component" value="Unassembled WGS sequence"/>
</dbReference>
<proteinExistence type="predicted"/>
<accession>A0AAD7U1T4</accession>
<name>A0AAD7U1T4_9APHY</name>
<evidence type="ECO:0000313" key="1">
    <source>
        <dbReference type="EMBL" id="KAJ8489833.1"/>
    </source>
</evidence>
<organism evidence="1 2">
    <name type="scientific">Trametes cubensis</name>
    <dbReference type="NCBI Taxonomy" id="1111947"/>
    <lineage>
        <taxon>Eukaryota</taxon>
        <taxon>Fungi</taxon>
        <taxon>Dikarya</taxon>
        <taxon>Basidiomycota</taxon>
        <taxon>Agaricomycotina</taxon>
        <taxon>Agaricomycetes</taxon>
        <taxon>Polyporales</taxon>
        <taxon>Polyporaceae</taxon>
        <taxon>Trametes</taxon>
    </lineage>
</organism>
<sequence length="155" mass="17183">MHTVVILAKTRGQTPTNTTTGTQITNNTYFDLAATPPTPLRIGQRARVLAVREVLSHRITRGIEPGGQLLIAEDVDVEGTIIAARPLEPQVTELILRNDDPMSTTDFAYISVPHSEGVTVNLPLLWRVLRWAITSLLPATRTVLLQDDLDVRWPE</sequence>
<dbReference type="EMBL" id="JAPEVG010000043">
    <property type="protein sequence ID" value="KAJ8489833.1"/>
    <property type="molecule type" value="Genomic_DNA"/>
</dbReference>
<reference evidence="1" key="1">
    <citation type="submission" date="2022-11" db="EMBL/GenBank/DDBJ databases">
        <title>Genome Sequence of Cubamyces cubensis.</title>
        <authorList>
            <person name="Buettner E."/>
        </authorList>
    </citation>
    <scope>NUCLEOTIDE SEQUENCE</scope>
    <source>
        <strain evidence="1">MPL-01</strain>
    </source>
</reference>